<protein>
    <recommendedName>
        <fullName evidence="6">Esterase-like activity of phytase family protein</fullName>
    </recommendedName>
</protein>
<evidence type="ECO:0000256" key="1">
    <source>
        <dbReference type="SAM" id="MobiDB-lite"/>
    </source>
</evidence>
<keyword evidence="2" id="KW-1133">Transmembrane helix</keyword>
<evidence type="ECO:0000313" key="5">
    <source>
        <dbReference type="Proteomes" id="UP000294947"/>
    </source>
</evidence>
<dbReference type="Proteomes" id="UP000294947">
    <property type="component" value="Unassembled WGS sequence"/>
</dbReference>
<dbReference type="OrthoDB" id="9801244at2"/>
<dbReference type="SUPFAM" id="SSF50952">
    <property type="entry name" value="Soluble quinoprotein glucose dehydrogenase"/>
    <property type="match status" value="1"/>
</dbReference>
<accession>A0A4R4Z7R1</accession>
<feature type="signal peptide" evidence="3">
    <location>
        <begin position="1"/>
        <end position="25"/>
    </location>
</feature>
<evidence type="ECO:0008006" key="6">
    <source>
        <dbReference type="Google" id="ProtNLM"/>
    </source>
</evidence>
<reference evidence="4 5" key="1">
    <citation type="submission" date="2019-03" db="EMBL/GenBank/DDBJ databases">
        <title>Draft genome sequences of novel Actinobacteria.</title>
        <authorList>
            <person name="Sahin N."/>
            <person name="Ay H."/>
            <person name="Saygin H."/>
        </authorList>
    </citation>
    <scope>NUCLEOTIDE SEQUENCE [LARGE SCALE GENOMIC DNA]</scope>
    <source>
        <strain evidence="4 5">7K502</strain>
    </source>
</reference>
<sequence>MSTAGAGGAAVAALLLSVASGLVPAAAAEQPPAPVEKCRVGDKRLAELSGLASDGSAWYAISDGGSSLRVFVLDPADCSVRGVRTASNDPYDVEDLALGPDGSLWLADTGDNRRRRDNIGLHVMPPGGGATLYHLTYPDGPHDAEALLLDRTGVPHIVTKEPLGVAGVYRPSAPLAADRTVPLEQVASISLRSTQTPGGPVRGAFGSVLVTGGSVSHDGTMVAIRTYTEAYVYKAPDGDLVAAFQREPLRIPLPNEQQGEAIAWEPDGALLSGSEGNQPVRHIRGVEAAARTPGAQGEGTAAPPPGGDADQAQPPAAPGGTGMSAGQALLLAAALSGLLIFVTRRLRRRAR</sequence>
<proteinExistence type="predicted"/>
<name>A0A4R4Z7R1_9PSEU</name>
<feature type="transmembrane region" description="Helical" evidence="2">
    <location>
        <begin position="323"/>
        <end position="342"/>
    </location>
</feature>
<dbReference type="InterPro" id="IPR011041">
    <property type="entry name" value="Quinoprot_gluc/sorb_DH_b-prop"/>
</dbReference>
<dbReference type="AlphaFoldDB" id="A0A4R4Z7R1"/>
<keyword evidence="2" id="KW-0472">Membrane</keyword>
<organism evidence="4 5">
    <name type="scientific">Saccharopolyspora elongata</name>
    <dbReference type="NCBI Taxonomy" id="2530387"/>
    <lineage>
        <taxon>Bacteria</taxon>
        <taxon>Bacillati</taxon>
        <taxon>Actinomycetota</taxon>
        <taxon>Actinomycetes</taxon>
        <taxon>Pseudonocardiales</taxon>
        <taxon>Pseudonocardiaceae</taxon>
        <taxon>Saccharopolyspora</taxon>
    </lineage>
</organism>
<keyword evidence="5" id="KW-1185">Reference proteome</keyword>
<feature type="region of interest" description="Disordered" evidence="1">
    <location>
        <begin position="290"/>
        <end position="322"/>
    </location>
</feature>
<comment type="caution">
    <text evidence="4">The sequence shown here is derived from an EMBL/GenBank/DDBJ whole genome shotgun (WGS) entry which is preliminary data.</text>
</comment>
<keyword evidence="2" id="KW-0812">Transmembrane</keyword>
<evidence type="ECO:0000256" key="3">
    <source>
        <dbReference type="SAM" id="SignalP"/>
    </source>
</evidence>
<dbReference type="RefSeq" id="WP_132482889.1">
    <property type="nucleotide sequence ID" value="NZ_SMKW01000007.1"/>
</dbReference>
<gene>
    <name evidence="4" type="ORF">E1288_08205</name>
</gene>
<dbReference type="EMBL" id="SMKW01000007">
    <property type="protein sequence ID" value="TDD53976.1"/>
    <property type="molecule type" value="Genomic_DNA"/>
</dbReference>
<evidence type="ECO:0000256" key="2">
    <source>
        <dbReference type="SAM" id="Phobius"/>
    </source>
</evidence>
<keyword evidence="3" id="KW-0732">Signal</keyword>
<feature type="compositionally biased region" description="Low complexity" evidence="1">
    <location>
        <begin position="292"/>
        <end position="314"/>
    </location>
</feature>
<evidence type="ECO:0000313" key="4">
    <source>
        <dbReference type="EMBL" id="TDD53976.1"/>
    </source>
</evidence>
<feature type="chain" id="PRO_5039562463" description="Esterase-like activity of phytase family protein" evidence="3">
    <location>
        <begin position="26"/>
        <end position="351"/>
    </location>
</feature>